<evidence type="ECO:0000256" key="5">
    <source>
        <dbReference type="ARBA" id="ARBA00022692"/>
    </source>
</evidence>
<evidence type="ECO:0000256" key="1">
    <source>
        <dbReference type="ARBA" id="ARBA00004651"/>
    </source>
</evidence>
<feature type="transmembrane region" description="Helical" evidence="8">
    <location>
        <begin position="195"/>
        <end position="214"/>
    </location>
</feature>
<keyword evidence="4" id="KW-1003">Cell membrane</keyword>
<evidence type="ECO:0000256" key="7">
    <source>
        <dbReference type="ARBA" id="ARBA00023136"/>
    </source>
</evidence>
<keyword evidence="5 8" id="KW-0812">Transmembrane</keyword>
<dbReference type="AlphaFoldDB" id="A0A2K4ZE55"/>
<name>A0A2K4ZE55_9FIRM</name>
<organism evidence="9 10">
    <name type="scientific">Acetatifactor muris</name>
    <dbReference type="NCBI Taxonomy" id="879566"/>
    <lineage>
        <taxon>Bacteria</taxon>
        <taxon>Bacillati</taxon>
        <taxon>Bacillota</taxon>
        <taxon>Clostridia</taxon>
        <taxon>Lachnospirales</taxon>
        <taxon>Lachnospiraceae</taxon>
        <taxon>Acetatifactor</taxon>
    </lineage>
</organism>
<comment type="similarity">
    <text evidence="2">Belongs to the auxin efflux carrier (TC 2.A.69) family.</text>
</comment>
<evidence type="ECO:0000256" key="8">
    <source>
        <dbReference type="SAM" id="Phobius"/>
    </source>
</evidence>
<gene>
    <name evidence="9" type="ORF">AMURIS_01453</name>
</gene>
<keyword evidence="10" id="KW-1185">Reference proteome</keyword>
<feature type="transmembrane region" description="Helical" evidence="8">
    <location>
        <begin position="286"/>
        <end position="305"/>
    </location>
</feature>
<evidence type="ECO:0000256" key="3">
    <source>
        <dbReference type="ARBA" id="ARBA00022448"/>
    </source>
</evidence>
<keyword evidence="3" id="KW-0813">Transport</keyword>
<feature type="transmembrane region" description="Helical" evidence="8">
    <location>
        <begin position="6"/>
        <end position="26"/>
    </location>
</feature>
<feature type="transmembrane region" description="Helical" evidence="8">
    <location>
        <begin position="128"/>
        <end position="149"/>
    </location>
</feature>
<dbReference type="GO" id="GO:0055085">
    <property type="term" value="P:transmembrane transport"/>
    <property type="evidence" value="ECO:0007669"/>
    <property type="project" value="InterPro"/>
</dbReference>
<dbReference type="RefSeq" id="WP_103238824.1">
    <property type="nucleotide sequence ID" value="NZ_JANJZD010000006.1"/>
</dbReference>
<proteinExistence type="inferred from homology"/>
<evidence type="ECO:0000256" key="4">
    <source>
        <dbReference type="ARBA" id="ARBA00022475"/>
    </source>
</evidence>
<feature type="transmembrane region" description="Helical" evidence="8">
    <location>
        <begin position="226"/>
        <end position="250"/>
    </location>
</feature>
<keyword evidence="6 8" id="KW-1133">Transmembrane helix</keyword>
<feature type="transmembrane region" description="Helical" evidence="8">
    <location>
        <begin position="161"/>
        <end position="183"/>
    </location>
</feature>
<accession>A0A2K4ZE55</accession>
<reference evidence="9 10" key="1">
    <citation type="submission" date="2018-01" db="EMBL/GenBank/DDBJ databases">
        <authorList>
            <person name="Gaut B.S."/>
            <person name="Morton B.R."/>
            <person name="Clegg M.T."/>
            <person name="Duvall M.R."/>
        </authorList>
    </citation>
    <scope>NUCLEOTIDE SEQUENCE [LARGE SCALE GENOMIC DNA]</scope>
    <source>
        <strain evidence="9">GP69</strain>
    </source>
</reference>
<dbReference type="Gene3D" id="1.20.1530.20">
    <property type="match status" value="1"/>
</dbReference>
<evidence type="ECO:0000313" key="10">
    <source>
        <dbReference type="Proteomes" id="UP000236311"/>
    </source>
</evidence>
<sequence length="312" mass="33735">MTHFLTAVNAVIPFLIYITFGYGVKASGMMDEAFARRLNKLIFQAFFPIMMFYNLYQTQETPMRMGRLVVVGIAGEVVLIALLLAVVPRLVKENDRRGVLIQAVYRSNFVLFAVPLTESIFGPSGLTVASMMVAIVVPFYGATAVIILEHFRGGSFHFGKLLIKVLTNPMIVGAIVGGIFLLLGIRLPACVEKPVSQFSAATTPLALFILGGTLQFSSLKSNLRFIIPAVFMKLVLIPTVMIAVSIAVGMEPLERFVLLTMFATPTAAASFPMAQNMGGDGKLAGELVVCSTLVSVVTIFLWVFGLKSAGLI</sequence>
<dbReference type="PANTHER" id="PTHR36838">
    <property type="entry name" value="AUXIN EFFLUX CARRIER FAMILY PROTEIN"/>
    <property type="match status" value="1"/>
</dbReference>
<dbReference type="PANTHER" id="PTHR36838:SF4">
    <property type="entry name" value="AUXIN EFFLUX CARRIER FAMILY PROTEIN"/>
    <property type="match status" value="1"/>
</dbReference>
<dbReference type="OrthoDB" id="9794315at2"/>
<dbReference type="Pfam" id="PF03547">
    <property type="entry name" value="Mem_trans"/>
    <property type="match status" value="2"/>
</dbReference>
<evidence type="ECO:0000256" key="2">
    <source>
        <dbReference type="ARBA" id="ARBA00010145"/>
    </source>
</evidence>
<comment type="subcellular location">
    <subcellularLocation>
        <location evidence="1">Cell membrane</location>
        <topology evidence="1">Multi-pass membrane protein</topology>
    </subcellularLocation>
</comment>
<evidence type="ECO:0000313" key="9">
    <source>
        <dbReference type="EMBL" id="SOY28742.1"/>
    </source>
</evidence>
<feature type="transmembrane region" description="Helical" evidence="8">
    <location>
        <begin position="68"/>
        <end position="91"/>
    </location>
</feature>
<dbReference type="InterPro" id="IPR038770">
    <property type="entry name" value="Na+/solute_symporter_sf"/>
</dbReference>
<evidence type="ECO:0000256" key="6">
    <source>
        <dbReference type="ARBA" id="ARBA00022989"/>
    </source>
</evidence>
<dbReference type="InterPro" id="IPR004776">
    <property type="entry name" value="Mem_transp_PIN-like"/>
</dbReference>
<feature type="transmembrane region" description="Helical" evidence="8">
    <location>
        <begin position="38"/>
        <end position="56"/>
    </location>
</feature>
<feature type="transmembrane region" description="Helical" evidence="8">
    <location>
        <begin position="256"/>
        <end position="274"/>
    </location>
</feature>
<dbReference type="EMBL" id="OFSM01000006">
    <property type="protein sequence ID" value="SOY28742.1"/>
    <property type="molecule type" value="Genomic_DNA"/>
</dbReference>
<keyword evidence="7 8" id="KW-0472">Membrane</keyword>
<dbReference type="GO" id="GO:0005886">
    <property type="term" value="C:plasma membrane"/>
    <property type="evidence" value="ECO:0007669"/>
    <property type="project" value="UniProtKB-SubCell"/>
</dbReference>
<dbReference type="Proteomes" id="UP000236311">
    <property type="component" value="Unassembled WGS sequence"/>
</dbReference>
<protein>
    <submittedName>
        <fullName evidence="9">Membrane transport protein</fullName>
    </submittedName>
</protein>